<accession>A0ABY5PNZ0</accession>
<keyword evidence="2" id="KW-1185">Reference proteome</keyword>
<name>A0ABY5PNZ0_9ACTN</name>
<dbReference type="Pfam" id="PF06314">
    <property type="entry name" value="ADC"/>
    <property type="match status" value="1"/>
</dbReference>
<dbReference type="Gene3D" id="2.40.400.10">
    <property type="entry name" value="Acetoacetate decarboxylase-like"/>
    <property type="match status" value="1"/>
</dbReference>
<protein>
    <submittedName>
        <fullName evidence="1">Acetoacetate decarboxylase family protein</fullName>
    </submittedName>
</protein>
<evidence type="ECO:0000313" key="1">
    <source>
        <dbReference type="EMBL" id="UUY06373.1"/>
    </source>
</evidence>
<dbReference type="InterPro" id="IPR010451">
    <property type="entry name" value="Acetoacetate_decarboxylase"/>
</dbReference>
<reference evidence="2" key="1">
    <citation type="submission" date="2021-11" db="EMBL/GenBank/DDBJ databases">
        <title>Cultivation dependent microbiological survey of springs from the worlds oldest radium mine currently devoted to the extraction of radon-saturated water.</title>
        <authorList>
            <person name="Kapinusova G."/>
            <person name="Smrhova T."/>
            <person name="Strejcek M."/>
            <person name="Suman J."/>
            <person name="Jani K."/>
            <person name="Pajer P."/>
            <person name="Uhlik O."/>
        </authorList>
    </citation>
    <scope>NUCLEOTIDE SEQUENCE [LARGE SCALE GENOMIC DNA]</scope>
    <source>
        <strain evidence="2">J379</strain>
    </source>
</reference>
<dbReference type="SUPFAM" id="SSF160104">
    <property type="entry name" value="Acetoacetate decarboxylase-like"/>
    <property type="match status" value="1"/>
</dbReference>
<gene>
    <name evidence="1" type="ORF">LRS13_24810</name>
</gene>
<dbReference type="RefSeq" id="WP_353866863.1">
    <property type="nucleotide sequence ID" value="NZ_CP088295.1"/>
</dbReference>
<dbReference type="Proteomes" id="UP001058860">
    <property type="component" value="Chromosome"/>
</dbReference>
<organism evidence="1 2">
    <name type="scientific">Svornostia abyssi</name>
    <dbReference type="NCBI Taxonomy" id="2898438"/>
    <lineage>
        <taxon>Bacteria</taxon>
        <taxon>Bacillati</taxon>
        <taxon>Actinomycetota</taxon>
        <taxon>Thermoleophilia</taxon>
        <taxon>Solirubrobacterales</taxon>
        <taxon>Baekduiaceae</taxon>
        <taxon>Svornostia</taxon>
    </lineage>
</organism>
<dbReference type="EMBL" id="CP088295">
    <property type="protein sequence ID" value="UUY06373.1"/>
    <property type="molecule type" value="Genomic_DNA"/>
</dbReference>
<evidence type="ECO:0000313" key="2">
    <source>
        <dbReference type="Proteomes" id="UP001058860"/>
    </source>
</evidence>
<dbReference type="InterPro" id="IPR023375">
    <property type="entry name" value="ADC_dom_sf"/>
</dbReference>
<sequence length="233" mass="24575">MSGVVTDLAGIPGVPEAAMTAEVAAGLPPTSPPGPWALRLNSILWLHHAGAGAVDAVPPGLRGRHLPFTAGGFVRYLDTPVGPYSEVFGSPVTLLPRGVPMGTVPFMVVDSLASVRGGRENWSLPKTMGTFTWESDHEVRAHGDSPAGAWSVTARARPVGPPFPLFAPAWNRQSTPDGRVLRIGARLRGMARMATVDVTSEGPSLPSWLLSGQHLGLVVRSGRMRFGAARVVR</sequence>
<proteinExistence type="predicted"/>